<keyword evidence="1" id="KW-0812">Transmembrane</keyword>
<name>A0AAE9YMT1_9GAMM</name>
<organism evidence="2 3">
    <name type="scientific">Thalassomonas actiniarum</name>
    <dbReference type="NCBI Taxonomy" id="485447"/>
    <lineage>
        <taxon>Bacteria</taxon>
        <taxon>Pseudomonadati</taxon>
        <taxon>Pseudomonadota</taxon>
        <taxon>Gammaproteobacteria</taxon>
        <taxon>Alteromonadales</taxon>
        <taxon>Colwelliaceae</taxon>
        <taxon>Thalassomonas</taxon>
    </lineage>
</organism>
<keyword evidence="3" id="KW-1185">Reference proteome</keyword>
<protein>
    <submittedName>
        <fullName evidence="2">Uncharacterized protein</fullName>
    </submittedName>
</protein>
<feature type="transmembrane region" description="Helical" evidence="1">
    <location>
        <begin position="20"/>
        <end position="38"/>
    </location>
</feature>
<accession>A0AAE9YMT1</accession>
<keyword evidence="1" id="KW-1133">Transmembrane helix</keyword>
<evidence type="ECO:0000313" key="3">
    <source>
        <dbReference type="Proteomes" id="UP000032568"/>
    </source>
</evidence>
<reference evidence="2 3" key="1">
    <citation type="journal article" date="2015" name="Genome Announc.">
        <title>Draft Genome Sequences of Marine Isolates of Thalassomonas viridans and Thalassomonas actiniarum.</title>
        <authorList>
            <person name="Olonade I."/>
            <person name="van Zyl L.J."/>
            <person name="Trindade M."/>
        </authorList>
    </citation>
    <scope>NUCLEOTIDE SEQUENCE [LARGE SCALE GENOMIC DNA]</scope>
    <source>
        <strain evidence="2 3">A5K-106</strain>
    </source>
</reference>
<gene>
    <name evidence="2" type="ORF">SG35_018625</name>
</gene>
<dbReference type="EMBL" id="CP059735">
    <property type="protein sequence ID" value="WDD97333.1"/>
    <property type="molecule type" value="Genomic_DNA"/>
</dbReference>
<evidence type="ECO:0000313" key="2">
    <source>
        <dbReference type="EMBL" id="WDD97333.1"/>
    </source>
</evidence>
<evidence type="ECO:0000256" key="1">
    <source>
        <dbReference type="SAM" id="Phobius"/>
    </source>
</evidence>
<sequence length="164" mass="18427">MQFSVNNKQSTSNTCMLRSLIEVFFFSAGFLALCYFVIKHVQYDQDEADKFSHHPVVSLEMKNVQNEQRPAWALGLGQKLTDSVFPMPAQHSAEAGVSAQWGLLPLSFLAGKEYFREYVGNQACLGNTDTQSCFTENAFSALNAGYLWENKHLEANFGLIRESL</sequence>
<reference evidence="2 3" key="2">
    <citation type="journal article" date="2022" name="Mar. Drugs">
        <title>Bioassay-Guided Fractionation Leads to the Detection of Cholic Acid Generated by the Rare Thalassomonas sp.</title>
        <authorList>
            <person name="Pheiffer F."/>
            <person name="Schneider Y.K."/>
            <person name="Hansen E.H."/>
            <person name="Andersen J.H."/>
            <person name="Isaksson J."/>
            <person name="Busche T."/>
            <person name="R C."/>
            <person name="Kalinowski J."/>
            <person name="Zyl L.V."/>
            <person name="Trindade M."/>
        </authorList>
    </citation>
    <scope>NUCLEOTIDE SEQUENCE [LARGE SCALE GENOMIC DNA]</scope>
    <source>
        <strain evidence="2 3">A5K-106</strain>
    </source>
</reference>
<dbReference type="AlphaFoldDB" id="A0AAE9YMT1"/>
<proteinExistence type="predicted"/>
<dbReference type="RefSeq" id="WP_044835529.1">
    <property type="nucleotide sequence ID" value="NZ_CP059735.1"/>
</dbReference>
<dbReference type="KEGG" id="tact:SG35_018625"/>
<keyword evidence="1" id="KW-0472">Membrane</keyword>
<dbReference type="Proteomes" id="UP000032568">
    <property type="component" value="Chromosome"/>
</dbReference>